<reference evidence="2 3" key="1">
    <citation type="journal article" date="2009" name="BMC Genomics">
        <title>Complete genome sequence of the sugarcane nitrogen-fixing endophyte Gluconacetobacter diazotrophicus Pal5.</title>
        <authorList>
            <person name="Bertalan M."/>
            <person name="Albano R."/>
            <person name="Padua V."/>
            <person name="Rouws L."/>
            <person name="Rojas C."/>
            <person name="Hemerly A."/>
            <person name="Teixeira K."/>
            <person name="Schwab S."/>
            <person name="Araujo J."/>
            <person name="Oliveira A."/>
            <person name="Franca L."/>
            <person name="Magalhaes V."/>
            <person name="Alqueres S."/>
            <person name="Cardoso A."/>
            <person name="Almeida W."/>
            <person name="Loureiro M.M."/>
            <person name="Nogueira E."/>
            <person name="Cidade D."/>
            <person name="Oliveira D."/>
            <person name="Simao T."/>
            <person name="Macedo J."/>
            <person name="Valadao A."/>
            <person name="Dreschsel M."/>
            <person name="Freitas F."/>
            <person name="Vidal M."/>
            <person name="Guedes H."/>
            <person name="Rodrigues E."/>
            <person name="Meneses C."/>
            <person name="Brioso P."/>
            <person name="Pozzer L."/>
            <person name="Figueiredo D."/>
            <person name="Montano H."/>
            <person name="Junior J."/>
            <person name="Filho G."/>
            <person name="Flores V."/>
            <person name="Ferreira B."/>
            <person name="Branco A."/>
            <person name="Gonzalez P."/>
            <person name="Guillobel H."/>
            <person name="Lemos M."/>
            <person name="Seibel L."/>
            <person name="Macedo J."/>
            <person name="Alves-Ferreira M."/>
            <person name="Sachetto-Martins G."/>
            <person name="Coelho A."/>
            <person name="Santos E."/>
            <person name="Amaral G."/>
            <person name="Neves A."/>
            <person name="Pacheco A.B."/>
            <person name="Carvalho D."/>
            <person name="Lery L."/>
            <person name="Bisch P."/>
            <person name="Rossle S.C."/>
            <person name="Urmenyi T."/>
            <person name="Kruger W.V."/>
            <person name="Martins O."/>
            <person name="Baldani J.I."/>
            <person name="Ferreira P.C."/>
        </authorList>
    </citation>
    <scope>NUCLEOTIDE SEQUENCE [LARGE SCALE GENOMIC DNA]</scope>
    <source>
        <strain evidence="3">ATCC 49037 / DSM 5601 / CCUG 37298 / CIP 103539 / LMG 7603 / PAl5</strain>
    </source>
</reference>
<proteinExistence type="predicted"/>
<dbReference type="InterPro" id="IPR003399">
    <property type="entry name" value="Mce/MlaD"/>
</dbReference>
<feature type="domain" description="Mce/MlaD" evidence="1">
    <location>
        <begin position="48"/>
        <end position="138"/>
    </location>
</feature>
<evidence type="ECO:0000313" key="2">
    <source>
        <dbReference type="EMBL" id="CAP55310.1"/>
    </source>
</evidence>
<sequence length="324" mass="34580">MTRQPTALAVLLFILCGIGTGIAILGSFGRFGLLTRTERALVVFDTPVPGLSAGAPVTFRGVALGRVEQVNVLPDPARGRTIIPVTIRVRPDLIRVIPPPGTSRPRRIALADLVRDGLQAHLHSQSLVVGRSGIDLDFAPGPSPPPHPGLSHLIEIPARESHWQVLRRTLATLPIHAMAAQWQQARADGRNIATRMDATLPPMRAGFLDVRDRAHATAAALNRAETQTGRAWAVTHTDIDHLQATARRQVHDRGADMSAVARGAHAVIVEARQVQADLRALDADTARTDLATTGRDIAAAGAALHDAARTVRRTPGVLLVGEGK</sequence>
<protein>
    <submittedName>
        <fullName evidence="2">Putative paraquat-inducible protein</fullName>
    </submittedName>
</protein>
<dbReference type="RefSeq" id="WP_012224613.1">
    <property type="nucleotide sequence ID" value="NC_010125.1"/>
</dbReference>
<keyword evidence="3" id="KW-1185">Reference proteome</keyword>
<name>A9HF24_GLUDA</name>
<organism evidence="2 3">
    <name type="scientific">Gluconacetobacter diazotrophicus (strain ATCC 49037 / DSM 5601 / CCUG 37298 / CIP 103539 / LMG 7603 / PAl5)</name>
    <dbReference type="NCBI Taxonomy" id="272568"/>
    <lineage>
        <taxon>Bacteria</taxon>
        <taxon>Pseudomonadati</taxon>
        <taxon>Pseudomonadota</taxon>
        <taxon>Alphaproteobacteria</taxon>
        <taxon>Acetobacterales</taxon>
        <taxon>Acetobacteraceae</taxon>
        <taxon>Gluconacetobacter</taxon>
    </lineage>
</organism>
<dbReference type="EMBL" id="AM889285">
    <property type="protein sequence ID" value="CAP55310.1"/>
    <property type="molecule type" value="Genomic_DNA"/>
</dbReference>
<evidence type="ECO:0000313" key="3">
    <source>
        <dbReference type="Proteomes" id="UP000001176"/>
    </source>
</evidence>
<dbReference type="Pfam" id="PF02470">
    <property type="entry name" value="MlaD"/>
    <property type="match status" value="1"/>
</dbReference>
<evidence type="ECO:0000259" key="1">
    <source>
        <dbReference type="Pfam" id="PF02470"/>
    </source>
</evidence>
<gene>
    <name evidence="2" type="ordered locus">GDI1367</name>
</gene>
<dbReference type="Proteomes" id="UP000001176">
    <property type="component" value="Chromosome"/>
</dbReference>
<dbReference type="KEGG" id="gdi:GDI1367"/>
<dbReference type="AlphaFoldDB" id="A9HF24"/>
<accession>A9HF24</accession>